<comment type="subcellular location">
    <subcellularLocation>
        <location evidence="1">Nucleus</location>
    </subcellularLocation>
</comment>
<name>A0A6P4AN00_ZIZJJ</name>
<dbReference type="RefSeq" id="XP_015899464.2">
    <property type="nucleotide sequence ID" value="XM_016043978.4"/>
</dbReference>
<feature type="region of interest" description="Disordered" evidence="3">
    <location>
        <begin position="379"/>
        <end position="400"/>
    </location>
</feature>
<evidence type="ECO:0000313" key="6">
    <source>
        <dbReference type="RefSeq" id="XP_015899464.2"/>
    </source>
</evidence>
<evidence type="ECO:0000259" key="4">
    <source>
        <dbReference type="Pfam" id="PF16135"/>
    </source>
</evidence>
<proteinExistence type="predicted"/>
<evidence type="ECO:0000313" key="5">
    <source>
        <dbReference type="Proteomes" id="UP001652623"/>
    </source>
</evidence>
<reference evidence="6 7" key="1">
    <citation type="submission" date="2025-05" db="UniProtKB">
        <authorList>
            <consortium name="RefSeq"/>
        </authorList>
    </citation>
    <scope>IDENTIFICATION</scope>
    <source>
        <tissue evidence="6 7">Seedling</tissue>
    </source>
</reference>
<dbReference type="GO" id="GO:0042393">
    <property type="term" value="F:histone binding"/>
    <property type="evidence" value="ECO:0007669"/>
    <property type="project" value="TreeGrafter"/>
</dbReference>
<dbReference type="AlphaFoldDB" id="A0A6P4AN00"/>
<keyword evidence="2" id="KW-0539">Nucleus</keyword>
<keyword evidence="5" id="KW-1185">Reference proteome</keyword>
<dbReference type="GO" id="GO:0005634">
    <property type="term" value="C:nucleus"/>
    <property type="evidence" value="ECO:0007669"/>
    <property type="project" value="UniProtKB-SubCell"/>
</dbReference>
<evidence type="ECO:0000313" key="7">
    <source>
        <dbReference type="RefSeq" id="XP_015899465.2"/>
    </source>
</evidence>
<accession>A0A6P4AN00</accession>
<dbReference type="GO" id="GO:0000977">
    <property type="term" value="F:RNA polymerase II transcription regulatory region sequence-specific DNA binding"/>
    <property type="evidence" value="ECO:0007669"/>
    <property type="project" value="TreeGrafter"/>
</dbReference>
<dbReference type="GO" id="GO:0003682">
    <property type="term" value="F:chromatin binding"/>
    <property type="evidence" value="ECO:0007669"/>
    <property type="project" value="TreeGrafter"/>
</dbReference>
<dbReference type="Proteomes" id="UP001652623">
    <property type="component" value="Chromosome 11"/>
</dbReference>
<dbReference type="PANTHER" id="PTHR47025:SF9">
    <property type="entry name" value="PROTEIN, PUTATIVE-RELATED"/>
    <property type="match status" value="1"/>
</dbReference>
<organism evidence="5 6">
    <name type="scientific">Ziziphus jujuba</name>
    <name type="common">Chinese jujube</name>
    <name type="synonym">Ziziphus sativa</name>
    <dbReference type="NCBI Taxonomy" id="326968"/>
    <lineage>
        <taxon>Eukaryota</taxon>
        <taxon>Viridiplantae</taxon>
        <taxon>Streptophyta</taxon>
        <taxon>Embryophyta</taxon>
        <taxon>Tracheophyta</taxon>
        <taxon>Spermatophyta</taxon>
        <taxon>Magnoliopsida</taxon>
        <taxon>eudicotyledons</taxon>
        <taxon>Gunneridae</taxon>
        <taxon>Pentapetalae</taxon>
        <taxon>rosids</taxon>
        <taxon>fabids</taxon>
        <taxon>Rosales</taxon>
        <taxon>Rhamnaceae</taxon>
        <taxon>Paliureae</taxon>
        <taxon>Ziziphus</taxon>
    </lineage>
</organism>
<protein>
    <submittedName>
        <fullName evidence="6 7">Uncharacterized protein LOC107432788 isoform X1</fullName>
    </submittedName>
</protein>
<sequence length="538" mass="59519">MSFPNQGFWMAKGSNGCLNDGEMAYDNSRIEPKRSHQWFMDGPEVELFPNKKQAVEVPNNNLFSAMLNSNVSPWGGGPSFHSFSGHFTERLFDSETARTMNFDERNISSVDAEKMNLGRKVNENPFGNDSSFGLSMSHTLEDPGSGLAYGGFRKVKVSEVKDSENLISVSMGHPYNSNDNTMSTSHAYNKADDNSISMGLTYNKGDDNFISVGDTYDRADNNFISMGQPFNKADESISIGQTFKENNSTMSAVQTFSKGDNSVISVGQTYNKIGDNAISTGQIYSKGQESTVSIGQAYNKSDNNILSIGHSYNKGESTIISFGGCDDDDDTNTSGRLLSNYELLMGQTSVKKSEVNEREFVNSNIDTLVNISHITASGSETVSKKKDDQKMSKKVPPNNFPSNVRSLLSTGMLDGVPVKYTAWSREKELRGVIKGSGYLCGCQSCNFSKVINAYEFERHAGCKTKHPNNHIYFENGKTIYGIVQELRSTPQNMLFEVIQTITGSPINQKSFRLWKESFLAATRELQRIYGKDEGKQLS</sequence>
<accession>A0A6P4BJX8</accession>
<dbReference type="InterPro" id="IPR032308">
    <property type="entry name" value="TDBD"/>
</dbReference>
<dbReference type="Pfam" id="PF16135">
    <property type="entry name" value="TDBD"/>
    <property type="match status" value="1"/>
</dbReference>
<evidence type="ECO:0000256" key="2">
    <source>
        <dbReference type="ARBA" id="ARBA00023242"/>
    </source>
</evidence>
<dbReference type="RefSeq" id="XP_015899465.2">
    <property type="nucleotide sequence ID" value="XM_016043979.4"/>
</dbReference>
<dbReference type="KEGG" id="zju:107432788"/>
<gene>
    <name evidence="6 7 8" type="primary">LOC107432788</name>
</gene>
<dbReference type="RefSeq" id="XP_015899467.2">
    <property type="nucleotide sequence ID" value="XM_016043981.4"/>
</dbReference>
<evidence type="ECO:0000313" key="8">
    <source>
        <dbReference type="RefSeq" id="XP_015899467.2"/>
    </source>
</evidence>
<evidence type="ECO:0000256" key="1">
    <source>
        <dbReference type="ARBA" id="ARBA00004123"/>
    </source>
</evidence>
<feature type="domain" description="Tify" evidence="4">
    <location>
        <begin position="431"/>
        <end position="485"/>
    </location>
</feature>
<feature type="compositionally biased region" description="Basic and acidic residues" evidence="3">
    <location>
        <begin position="382"/>
        <end position="391"/>
    </location>
</feature>
<dbReference type="GeneID" id="107432788"/>
<dbReference type="GO" id="GO:0045944">
    <property type="term" value="P:positive regulation of transcription by RNA polymerase II"/>
    <property type="evidence" value="ECO:0007669"/>
    <property type="project" value="TreeGrafter"/>
</dbReference>
<evidence type="ECO:0000256" key="3">
    <source>
        <dbReference type="SAM" id="MobiDB-lite"/>
    </source>
</evidence>
<dbReference type="PANTHER" id="PTHR47025">
    <property type="entry name" value="AUTOIMMUNE REGULATOR"/>
    <property type="match status" value="1"/>
</dbReference>